<dbReference type="Pfam" id="PF13410">
    <property type="entry name" value="GST_C_2"/>
    <property type="match status" value="1"/>
</dbReference>
<evidence type="ECO:0000313" key="3">
    <source>
        <dbReference type="EMBL" id="NSL56884.1"/>
    </source>
</evidence>
<dbReference type="PROSITE" id="PS50405">
    <property type="entry name" value="GST_CTER"/>
    <property type="match status" value="1"/>
</dbReference>
<dbReference type="PANTHER" id="PTHR43968:SF6">
    <property type="entry name" value="GLUTATHIONE S-TRANSFERASE OMEGA"/>
    <property type="match status" value="1"/>
</dbReference>
<evidence type="ECO:0000259" key="2">
    <source>
        <dbReference type="PROSITE" id="PS50405"/>
    </source>
</evidence>
<reference evidence="3 4" key="1">
    <citation type="submission" date="2020-06" db="EMBL/GenBank/DDBJ databases">
        <title>Draft genome of Uliginosibacterium sp. IMCC34675.</title>
        <authorList>
            <person name="Song J."/>
        </authorList>
    </citation>
    <scope>NUCLEOTIDE SEQUENCE [LARGE SCALE GENOMIC DNA]</scope>
    <source>
        <strain evidence="3 4">IMCC34675</strain>
    </source>
</reference>
<dbReference type="InterPro" id="IPR036249">
    <property type="entry name" value="Thioredoxin-like_sf"/>
</dbReference>
<feature type="domain" description="GST N-terminal" evidence="1">
    <location>
        <begin position="1"/>
        <end position="78"/>
    </location>
</feature>
<comment type="caution">
    <text evidence="3">The sequence shown here is derived from an EMBL/GenBank/DDBJ whole genome shotgun (WGS) entry which is preliminary data.</text>
</comment>
<dbReference type="PROSITE" id="PS50404">
    <property type="entry name" value="GST_NTER"/>
    <property type="match status" value="1"/>
</dbReference>
<feature type="domain" description="GST C-terminal" evidence="2">
    <location>
        <begin position="83"/>
        <end position="202"/>
    </location>
</feature>
<dbReference type="InterPro" id="IPR036282">
    <property type="entry name" value="Glutathione-S-Trfase_C_sf"/>
</dbReference>
<dbReference type="PANTHER" id="PTHR43968">
    <property type="match status" value="1"/>
</dbReference>
<dbReference type="EMBL" id="JABCSC020000006">
    <property type="protein sequence ID" value="NSL56884.1"/>
    <property type="molecule type" value="Genomic_DNA"/>
</dbReference>
<dbReference type="SUPFAM" id="SSF52833">
    <property type="entry name" value="Thioredoxin-like"/>
    <property type="match status" value="1"/>
</dbReference>
<dbReference type="RefSeq" id="WP_170023169.1">
    <property type="nucleotide sequence ID" value="NZ_JABCSC020000006.1"/>
</dbReference>
<evidence type="ECO:0000259" key="1">
    <source>
        <dbReference type="PROSITE" id="PS50404"/>
    </source>
</evidence>
<dbReference type="SUPFAM" id="SSF47616">
    <property type="entry name" value="GST C-terminal domain-like"/>
    <property type="match status" value="1"/>
</dbReference>
<dbReference type="InterPro" id="IPR004045">
    <property type="entry name" value="Glutathione_S-Trfase_N"/>
</dbReference>
<name>A0ABX2IJ72_9RHOO</name>
<gene>
    <name evidence="3" type="ORF">HJ583_017775</name>
</gene>
<dbReference type="SFLD" id="SFLDG00358">
    <property type="entry name" value="Main_(cytGST)"/>
    <property type="match status" value="1"/>
</dbReference>
<sequence length="202" mass="22422">MKLIGSLTSPYVRKIRVLLLEKGIPFEFVNDSPWEPGNHVAEFNPLGKVPALVTDTGEIFFDSPILADYLETLGVYPPELPTDALEVLRVKQLEALADGITDAAVVWLLETRRAAEKQDAAVIERQRGKMERGLDAVEARLGSHEFLYGGQFSRADIAMACGLAWIDFRFPAYDWRSSRPALAAHTARVLARPSFEQTIPVA</sequence>
<dbReference type="Gene3D" id="1.20.1050.10">
    <property type="match status" value="1"/>
</dbReference>
<dbReference type="Proteomes" id="UP000778523">
    <property type="component" value="Unassembled WGS sequence"/>
</dbReference>
<dbReference type="InterPro" id="IPR040079">
    <property type="entry name" value="Glutathione_S-Trfase"/>
</dbReference>
<organism evidence="3 4">
    <name type="scientific">Uliginosibacterium aquaticum</name>
    <dbReference type="NCBI Taxonomy" id="2731212"/>
    <lineage>
        <taxon>Bacteria</taxon>
        <taxon>Pseudomonadati</taxon>
        <taxon>Pseudomonadota</taxon>
        <taxon>Betaproteobacteria</taxon>
        <taxon>Rhodocyclales</taxon>
        <taxon>Zoogloeaceae</taxon>
        <taxon>Uliginosibacterium</taxon>
    </lineage>
</organism>
<proteinExistence type="predicted"/>
<dbReference type="Pfam" id="PF13409">
    <property type="entry name" value="GST_N_2"/>
    <property type="match status" value="1"/>
</dbReference>
<dbReference type="InterPro" id="IPR050983">
    <property type="entry name" value="GST_Omega/HSP26"/>
</dbReference>
<dbReference type="CDD" id="cd03205">
    <property type="entry name" value="GST_C_6"/>
    <property type="match status" value="1"/>
</dbReference>
<dbReference type="InterPro" id="IPR010987">
    <property type="entry name" value="Glutathione-S-Trfase_C-like"/>
</dbReference>
<dbReference type="NCBIfam" id="NF007682">
    <property type="entry name" value="PRK10357.1"/>
    <property type="match status" value="1"/>
</dbReference>
<evidence type="ECO:0000313" key="4">
    <source>
        <dbReference type="Proteomes" id="UP000778523"/>
    </source>
</evidence>
<keyword evidence="4" id="KW-1185">Reference proteome</keyword>
<dbReference type="SFLD" id="SFLDS00019">
    <property type="entry name" value="Glutathione_Transferase_(cytos"/>
    <property type="match status" value="1"/>
</dbReference>
<accession>A0ABX2IJ72</accession>
<protein>
    <submittedName>
        <fullName evidence="3">Glutathione S-transferase</fullName>
    </submittedName>
</protein>
<dbReference type="Gene3D" id="3.40.30.10">
    <property type="entry name" value="Glutaredoxin"/>
    <property type="match status" value="1"/>
</dbReference>